<evidence type="ECO:0000256" key="4">
    <source>
        <dbReference type="ARBA" id="ARBA00022900"/>
    </source>
</evidence>
<dbReference type="GO" id="GO:0004867">
    <property type="term" value="F:serine-type endopeptidase inhibitor activity"/>
    <property type="evidence" value="ECO:0007669"/>
    <property type="project" value="UniProtKB-KW"/>
</dbReference>
<feature type="domain" description="Kazal-like" evidence="6">
    <location>
        <begin position="16"/>
        <end position="63"/>
    </location>
</feature>
<keyword evidence="8" id="KW-1185">Reference proteome</keyword>
<evidence type="ECO:0000256" key="5">
    <source>
        <dbReference type="ARBA" id="ARBA00023157"/>
    </source>
</evidence>
<evidence type="ECO:0000259" key="6">
    <source>
        <dbReference type="PROSITE" id="PS51465"/>
    </source>
</evidence>
<dbReference type="SMART" id="SM00280">
    <property type="entry name" value="KAZAL"/>
    <property type="match status" value="1"/>
</dbReference>
<dbReference type="InterPro" id="IPR001239">
    <property type="entry name" value="Prot_inh_Kazal-m"/>
</dbReference>
<proteinExistence type="predicted"/>
<accession>A0A8D0GLX8</accession>
<dbReference type="InterPro" id="IPR002350">
    <property type="entry name" value="Kazal_dom"/>
</dbReference>
<keyword evidence="5" id="KW-1015">Disulfide bond</keyword>
<dbReference type="InterPro" id="IPR050159">
    <property type="entry name" value="Kazal-type_SerProtInhib"/>
</dbReference>
<evidence type="ECO:0000256" key="3">
    <source>
        <dbReference type="ARBA" id="ARBA00022690"/>
    </source>
</evidence>
<dbReference type="PROSITE" id="PS00282">
    <property type="entry name" value="KAZAL_1"/>
    <property type="match status" value="1"/>
</dbReference>
<organism evidence="7 8">
    <name type="scientific">Sphenodon punctatus</name>
    <name type="common">Tuatara</name>
    <name type="synonym">Hatteria punctata</name>
    <dbReference type="NCBI Taxonomy" id="8508"/>
    <lineage>
        <taxon>Eukaryota</taxon>
        <taxon>Metazoa</taxon>
        <taxon>Chordata</taxon>
        <taxon>Craniata</taxon>
        <taxon>Vertebrata</taxon>
        <taxon>Euteleostomi</taxon>
        <taxon>Lepidosauria</taxon>
        <taxon>Sphenodontia</taxon>
        <taxon>Sphenodontidae</taxon>
        <taxon>Sphenodon</taxon>
    </lineage>
</organism>
<dbReference type="PANTHER" id="PTHR47499">
    <property type="entry name" value="SERINE PROTEASE INHIBITOR KAZAL-TYPE 7 SPINK7"/>
    <property type="match status" value="1"/>
</dbReference>
<dbReference type="AlphaFoldDB" id="A0A8D0GLX8"/>
<keyword evidence="4" id="KW-0722">Serine protease inhibitor</keyword>
<dbReference type="PROSITE" id="PS51465">
    <property type="entry name" value="KAZAL_2"/>
    <property type="match status" value="1"/>
</dbReference>
<dbReference type="PANTHER" id="PTHR47499:SF1">
    <property type="entry name" value="SERINE PROTEASE INHIBITOR KAZAL-TYPE 7"/>
    <property type="match status" value="1"/>
</dbReference>
<dbReference type="Gene3D" id="3.30.60.30">
    <property type="match status" value="1"/>
</dbReference>
<evidence type="ECO:0000313" key="8">
    <source>
        <dbReference type="Proteomes" id="UP000694392"/>
    </source>
</evidence>
<dbReference type="GO" id="GO:0005576">
    <property type="term" value="C:extracellular region"/>
    <property type="evidence" value="ECO:0007669"/>
    <property type="project" value="UniProtKB-SubCell"/>
</dbReference>
<protein>
    <recommendedName>
        <fullName evidence="6">Kazal-like domain-containing protein</fullName>
    </recommendedName>
</protein>
<reference evidence="7" key="1">
    <citation type="submission" date="2025-08" db="UniProtKB">
        <authorList>
            <consortium name="Ensembl"/>
        </authorList>
    </citation>
    <scope>IDENTIFICATION</scope>
</reference>
<evidence type="ECO:0000256" key="2">
    <source>
        <dbReference type="ARBA" id="ARBA00022525"/>
    </source>
</evidence>
<name>A0A8D0GLX8_SPHPU</name>
<reference evidence="7" key="2">
    <citation type="submission" date="2025-09" db="UniProtKB">
        <authorList>
            <consortium name="Ensembl"/>
        </authorList>
    </citation>
    <scope>IDENTIFICATION</scope>
</reference>
<dbReference type="Proteomes" id="UP000694392">
    <property type="component" value="Unplaced"/>
</dbReference>
<sequence>MVLTRSASTTNVSAAGSPRKFLSERVYCTKEFNPHCGTDGVTYGNKCLLCSAIMIQKTGDCLTLRSERGTAH</sequence>
<dbReference type="GeneTree" id="ENSGT00960000189440"/>
<dbReference type="Ensembl" id="ENSSPUT00000009211.1">
    <property type="protein sequence ID" value="ENSSPUP00000008635.1"/>
    <property type="gene ID" value="ENSSPUG00000006714.1"/>
</dbReference>
<keyword evidence="2" id="KW-0964">Secreted</keyword>
<dbReference type="SUPFAM" id="SSF100895">
    <property type="entry name" value="Kazal-type serine protease inhibitors"/>
    <property type="match status" value="1"/>
</dbReference>
<keyword evidence="3" id="KW-0646">Protease inhibitor</keyword>
<evidence type="ECO:0000313" key="7">
    <source>
        <dbReference type="Ensembl" id="ENSSPUP00000008635.1"/>
    </source>
</evidence>
<dbReference type="PRINTS" id="PR00290">
    <property type="entry name" value="KAZALINHBTR"/>
</dbReference>
<comment type="subcellular location">
    <subcellularLocation>
        <location evidence="1">Secreted</location>
    </subcellularLocation>
</comment>
<dbReference type="InterPro" id="IPR036058">
    <property type="entry name" value="Kazal_dom_sf"/>
</dbReference>
<dbReference type="Pfam" id="PF00050">
    <property type="entry name" value="Kazal_1"/>
    <property type="match status" value="1"/>
</dbReference>
<evidence type="ECO:0000256" key="1">
    <source>
        <dbReference type="ARBA" id="ARBA00004613"/>
    </source>
</evidence>